<dbReference type="GO" id="GO:0016226">
    <property type="term" value="P:iron-sulfur cluster assembly"/>
    <property type="evidence" value="ECO:0007669"/>
    <property type="project" value="UniProtKB-UniRule"/>
</dbReference>
<protein>
    <recommendedName>
        <fullName evidence="4">Iron-sulfur cluster assembly protein CyaY</fullName>
    </recommendedName>
</protein>
<name>A0A2P6AUY2_9GAMM</name>
<comment type="function">
    <text evidence="4">Involved in iron-sulfur (Fe-S) cluster assembly. May act as a regulator of Fe-S biogenesis.</text>
</comment>
<evidence type="ECO:0000256" key="3">
    <source>
        <dbReference type="ARBA" id="ARBA00023004"/>
    </source>
</evidence>
<keyword evidence="6" id="KW-1185">Reference proteome</keyword>
<comment type="caution">
    <text evidence="5">The sequence shown here is derived from an EMBL/GenBank/DDBJ whole genome shotgun (WGS) entry which is preliminary data.</text>
</comment>
<keyword evidence="3 4" id="KW-0408">Iron</keyword>
<dbReference type="AlphaFoldDB" id="A0A2P6AUY2"/>
<dbReference type="InterPro" id="IPR020895">
    <property type="entry name" value="Frataxin_CS"/>
</dbReference>
<dbReference type="CDD" id="cd00503">
    <property type="entry name" value="Frataxin"/>
    <property type="match status" value="1"/>
</dbReference>
<dbReference type="NCBIfam" id="TIGR03421">
    <property type="entry name" value="FeS_CyaY"/>
    <property type="match status" value="1"/>
</dbReference>
<dbReference type="OrthoDB" id="285675at2"/>
<dbReference type="GO" id="GO:0008199">
    <property type="term" value="F:ferric iron binding"/>
    <property type="evidence" value="ECO:0007669"/>
    <property type="project" value="InterPro"/>
</dbReference>
<dbReference type="Gene3D" id="3.30.920.10">
    <property type="entry name" value="Frataxin/CyaY"/>
    <property type="match status" value="1"/>
</dbReference>
<reference evidence="6" key="1">
    <citation type="submission" date="2018-02" db="EMBL/GenBank/DDBJ databases">
        <title>Genome sequencing of Solimonas sp. HR-BB.</title>
        <authorList>
            <person name="Lee Y."/>
            <person name="Jeon C.O."/>
        </authorList>
    </citation>
    <scope>NUCLEOTIDE SEQUENCE [LARGE SCALE GENOMIC DNA]</scope>
    <source>
        <strain evidence="6">HR-E</strain>
    </source>
</reference>
<evidence type="ECO:0000313" key="5">
    <source>
        <dbReference type="EMBL" id="PQA51806.1"/>
    </source>
</evidence>
<evidence type="ECO:0000313" key="6">
    <source>
        <dbReference type="Proteomes" id="UP000243900"/>
    </source>
</evidence>
<gene>
    <name evidence="4" type="primary">cyaY</name>
    <name evidence="5" type="ORF">C5O18_01140</name>
</gene>
<dbReference type="SUPFAM" id="SSF55387">
    <property type="entry name" value="Frataxin/Nqo15-like"/>
    <property type="match status" value="1"/>
</dbReference>
<dbReference type="InterPro" id="IPR002908">
    <property type="entry name" value="Frataxin/CyaY"/>
</dbReference>
<dbReference type="EMBL" id="PTQZ01000010">
    <property type="protein sequence ID" value="PQA51806.1"/>
    <property type="molecule type" value="Genomic_DNA"/>
</dbReference>
<comment type="similarity">
    <text evidence="1 4">Belongs to the frataxin family.</text>
</comment>
<evidence type="ECO:0000256" key="2">
    <source>
        <dbReference type="ARBA" id="ARBA00022723"/>
    </source>
</evidence>
<organism evidence="5 6">
    <name type="scientific">Amnimonas aquatica</name>
    <dbReference type="NCBI Taxonomy" id="2094561"/>
    <lineage>
        <taxon>Bacteria</taxon>
        <taxon>Pseudomonadati</taxon>
        <taxon>Pseudomonadota</taxon>
        <taxon>Gammaproteobacteria</taxon>
        <taxon>Moraxellales</taxon>
        <taxon>Moraxellaceae</taxon>
        <taxon>Amnimonas</taxon>
    </lineage>
</organism>
<sequence>MNDSEFNALADTTLIAIETAVESLDTDIDFEMSAGILTLTFENGSKVIINRQIATHEIWVAARSGGFHCRATEAGWVCNTTGEGLGALLSRVCTEQAGEPVSIAL</sequence>
<dbReference type="GO" id="GO:0005829">
    <property type="term" value="C:cytosol"/>
    <property type="evidence" value="ECO:0007669"/>
    <property type="project" value="TreeGrafter"/>
</dbReference>
<keyword evidence="2 4" id="KW-0479">Metal-binding</keyword>
<dbReference type="PANTHER" id="PTHR16821">
    <property type="entry name" value="FRATAXIN"/>
    <property type="match status" value="1"/>
</dbReference>
<dbReference type="Pfam" id="PF01491">
    <property type="entry name" value="Frataxin_Cyay"/>
    <property type="match status" value="1"/>
</dbReference>
<accession>A0A2P6AUY2</accession>
<dbReference type="RefSeq" id="WP_105191048.1">
    <property type="nucleotide sequence ID" value="NZ_PTQZ01000010.1"/>
</dbReference>
<dbReference type="SMART" id="SM01219">
    <property type="entry name" value="Frataxin_Cyay"/>
    <property type="match status" value="1"/>
</dbReference>
<dbReference type="InterPro" id="IPR047584">
    <property type="entry name" value="CyaY"/>
</dbReference>
<dbReference type="GO" id="GO:0008198">
    <property type="term" value="F:ferrous iron binding"/>
    <property type="evidence" value="ECO:0007669"/>
    <property type="project" value="TreeGrafter"/>
</dbReference>
<dbReference type="PROSITE" id="PS01344">
    <property type="entry name" value="FRATAXIN_1"/>
    <property type="match status" value="1"/>
</dbReference>
<dbReference type="Proteomes" id="UP000243900">
    <property type="component" value="Unassembled WGS sequence"/>
</dbReference>
<dbReference type="InterPro" id="IPR036524">
    <property type="entry name" value="Frataxin/CyaY_sf"/>
</dbReference>
<dbReference type="HAMAP" id="MF_00142">
    <property type="entry name" value="CyaY"/>
    <property type="match status" value="1"/>
</dbReference>
<dbReference type="PROSITE" id="PS50810">
    <property type="entry name" value="FRATAXIN_2"/>
    <property type="match status" value="1"/>
</dbReference>
<evidence type="ECO:0000256" key="1">
    <source>
        <dbReference type="ARBA" id="ARBA00008183"/>
    </source>
</evidence>
<dbReference type="PANTHER" id="PTHR16821:SF2">
    <property type="entry name" value="FRATAXIN, MITOCHONDRIAL"/>
    <property type="match status" value="1"/>
</dbReference>
<proteinExistence type="inferred from homology"/>
<evidence type="ECO:0000256" key="4">
    <source>
        <dbReference type="HAMAP-Rule" id="MF_00142"/>
    </source>
</evidence>